<evidence type="ECO:0000313" key="1">
    <source>
        <dbReference type="EMBL" id="SFV31428.1"/>
    </source>
</evidence>
<gene>
    <name evidence="1" type="ORF">SAMN05216456_1338</name>
</gene>
<dbReference type="STRING" id="429728.SAMN05216456_1338"/>
<evidence type="ECO:0000313" key="2">
    <source>
        <dbReference type="Proteomes" id="UP000199074"/>
    </source>
</evidence>
<dbReference type="Pfam" id="PF07799">
    <property type="entry name" value="DUF1643"/>
    <property type="match status" value="1"/>
</dbReference>
<keyword evidence="2" id="KW-1185">Reference proteome</keyword>
<accession>A0A1I7N9V3</accession>
<dbReference type="Proteomes" id="UP000199074">
    <property type="component" value="Unassembled WGS sequence"/>
</dbReference>
<organism evidence="1 2">
    <name type="scientific">Devosia crocina</name>
    <dbReference type="NCBI Taxonomy" id="429728"/>
    <lineage>
        <taxon>Bacteria</taxon>
        <taxon>Pseudomonadati</taxon>
        <taxon>Pseudomonadota</taxon>
        <taxon>Alphaproteobacteria</taxon>
        <taxon>Hyphomicrobiales</taxon>
        <taxon>Devosiaceae</taxon>
        <taxon>Devosia</taxon>
    </lineage>
</organism>
<dbReference type="InterPro" id="IPR012441">
    <property type="entry name" value="DUF1643"/>
</dbReference>
<proteinExistence type="predicted"/>
<protein>
    <recommendedName>
        <fullName evidence="3">DUF1643 domain-containing protein</fullName>
    </recommendedName>
</protein>
<sequence>MNDLFTPVADPATFSPCRTWRYRLERRWGDGAQVAFIMLNPSTADEENNDPTIRRCISYAKHWGFGGLLIGNIFAFRSTDPKGLYSAPDPIGPENDDWLDTIANQAAAIVCGWGVHGAYQARGRAVLDRLSHRKPMALKLTADGHPGHPLYLRKDLEPEPIQ</sequence>
<dbReference type="OrthoDB" id="9807577at2"/>
<reference evidence="1 2" key="1">
    <citation type="submission" date="2016-10" db="EMBL/GenBank/DDBJ databases">
        <authorList>
            <person name="de Groot N.N."/>
        </authorList>
    </citation>
    <scope>NUCLEOTIDE SEQUENCE [LARGE SCALE GENOMIC DNA]</scope>
    <source>
        <strain evidence="1 2">IPL20</strain>
    </source>
</reference>
<dbReference type="RefSeq" id="WP_092422537.1">
    <property type="nucleotide sequence ID" value="NZ_FPCK01000001.1"/>
</dbReference>
<evidence type="ECO:0008006" key="3">
    <source>
        <dbReference type="Google" id="ProtNLM"/>
    </source>
</evidence>
<name>A0A1I7N9V3_9HYPH</name>
<dbReference type="AlphaFoldDB" id="A0A1I7N9V3"/>
<dbReference type="EMBL" id="FPCK01000001">
    <property type="protein sequence ID" value="SFV31428.1"/>
    <property type="molecule type" value="Genomic_DNA"/>
</dbReference>